<organism evidence="2 3">
    <name type="scientific">Escherichia coli DEC2D</name>
    <dbReference type="NCBI Taxonomy" id="868141"/>
    <lineage>
        <taxon>Bacteria</taxon>
        <taxon>Pseudomonadati</taxon>
        <taxon>Pseudomonadota</taxon>
        <taxon>Gammaproteobacteria</taxon>
        <taxon>Enterobacterales</taxon>
        <taxon>Enterobacteriaceae</taxon>
        <taxon>Escherichia</taxon>
    </lineage>
</organism>
<comment type="caution">
    <text evidence="2">The sequence shown here is derived from an EMBL/GenBank/DDBJ whole genome shotgun (WGS) entry which is preliminary data.</text>
</comment>
<gene>
    <name evidence="2" type="primary">yadC</name>
    <name evidence="2" type="ORF">ECDEC2D_0266</name>
</gene>
<feature type="region of interest" description="Disordered" evidence="1">
    <location>
        <begin position="18"/>
        <end position="37"/>
    </location>
</feature>
<evidence type="ECO:0000256" key="1">
    <source>
        <dbReference type="SAM" id="MobiDB-lite"/>
    </source>
</evidence>
<dbReference type="EMBL" id="AIFC01000009">
    <property type="protein sequence ID" value="EHU49406.1"/>
    <property type="molecule type" value="Genomic_DNA"/>
</dbReference>
<evidence type="ECO:0000313" key="3">
    <source>
        <dbReference type="Proteomes" id="UP000005272"/>
    </source>
</evidence>
<dbReference type="Proteomes" id="UP000005272">
    <property type="component" value="Unassembled WGS sequence"/>
</dbReference>
<dbReference type="AlphaFoldDB" id="A0A828UD08"/>
<evidence type="ECO:0000313" key="2">
    <source>
        <dbReference type="EMBL" id="EHU49406.1"/>
    </source>
</evidence>
<name>A0A828UD08_ECOLX</name>
<protein>
    <submittedName>
        <fullName evidence="2">Putative fimbrial-like yadC domain protein</fullName>
    </submittedName>
</protein>
<sequence>MLLGIITVLGLETKNGAKQSPMEMLPSNSGMVQAPII</sequence>
<reference evidence="2 3" key="1">
    <citation type="journal article" date="2012" name="J. Bacteriol.">
        <title>Draft Genome Sequences of the Diarrheagenic Escherichia coli Collection.</title>
        <authorList>
            <person name="Hazen T.H."/>
            <person name="Sahl J.W."/>
            <person name="Redman J.C."/>
            <person name="Morris C.R."/>
            <person name="Daugherty S.C."/>
            <person name="Chibucos M.C."/>
            <person name="Sengamalay N.A."/>
            <person name="Fraser-Liggett C.M."/>
            <person name="Steinsland H."/>
            <person name="Whittam T.S."/>
            <person name="Whittam B."/>
            <person name="Manning S.D."/>
            <person name="Rasko D.A."/>
        </authorList>
    </citation>
    <scope>NUCLEOTIDE SEQUENCE [LARGE SCALE GENOMIC DNA]</scope>
    <source>
        <strain evidence="2 3">DEC2D</strain>
    </source>
</reference>
<accession>A0A828UD08</accession>
<proteinExistence type="predicted"/>